<protein>
    <recommendedName>
        <fullName evidence="5">YtxH domain-containing protein</fullName>
    </recommendedName>
</protein>
<evidence type="ECO:0008006" key="5">
    <source>
        <dbReference type="Google" id="ProtNLM"/>
    </source>
</evidence>
<keyword evidence="2" id="KW-0732">Signal</keyword>
<dbReference type="RefSeq" id="WP_266053539.1">
    <property type="nucleotide sequence ID" value="NZ_JAPFQO010000010.1"/>
</dbReference>
<evidence type="ECO:0000313" key="4">
    <source>
        <dbReference type="Proteomes" id="UP001207228"/>
    </source>
</evidence>
<evidence type="ECO:0000313" key="3">
    <source>
        <dbReference type="EMBL" id="MCX2741371.1"/>
    </source>
</evidence>
<feature type="coiled-coil region" evidence="1">
    <location>
        <begin position="19"/>
        <end position="57"/>
    </location>
</feature>
<name>A0ABT3RHR6_9BACT</name>
<organism evidence="3 4">
    <name type="scientific">Pontibacter anaerobius</name>
    <dbReference type="NCBI Taxonomy" id="2993940"/>
    <lineage>
        <taxon>Bacteria</taxon>
        <taxon>Pseudomonadati</taxon>
        <taxon>Bacteroidota</taxon>
        <taxon>Cytophagia</taxon>
        <taxon>Cytophagales</taxon>
        <taxon>Hymenobacteraceae</taxon>
        <taxon>Pontibacter</taxon>
    </lineage>
</organism>
<gene>
    <name evidence="3" type="ORF">OO017_15530</name>
</gene>
<evidence type="ECO:0000256" key="2">
    <source>
        <dbReference type="SAM" id="SignalP"/>
    </source>
</evidence>
<feature type="chain" id="PRO_5045839769" description="YtxH domain-containing protein" evidence="2">
    <location>
        <begin position="21"/>
        <end position="57"/>
    </location>
</feature>
<dbReference type="Proteomes" id="UP001207228">
    <property type="component" value="Unassembled WGS sequence"/>
</dbReference>
<keyword evidence="4" id="KW-1185">Reference proteome</keyword>
<proteinExistence type="predicted"/>
<evidence type="ECO:0000256" key="1">
    <source>
        <dbReference type="SAM" id="Coils"/>
    </source>
</evidence>
<sequence>MRKMIYTLAAVGLLSLGACASTENTVEEGADEVENAAEEVGEEVEEAADEVEDEIDE</sequence>
<dbReference type="EMBL" id="JAPFQO010000010">
    <property type="protein sequence ID" value="MCX2741371.1"/>
    <property type="molecule type" value="Genomic_DNA"/>
</dbReference>
<comment type="caution">
    <text evidence="3">The sequence shown here is derived from an EMBL/GenBank/DDBJ whole genome shotgun (WGS) entry which is preliminary data.</text>
</comment>
<feature type="signal peptide" evidence="2">
    <location>
        <begin position="1"/>
        <end position="20"/>
    </location>
</feature>
<reference evidence="3 4" key="1">
    <citation type="submission" date="2022-11" db="EMBL/GenBank/DDBJ databases">
        <title>The characterization of three novel Bacteroidetes species and genomic analysis of their roles in tidal elemental geochemical cycles.</title>
        <authorList>
            <person name="Ma K.-J."/>
        </authorList>
    </citation>
    <scope>NUCLEOTIDE SEQUENCE [LARGE SCALE GENOMIC DNA]</scope>
    <source>
        <strain evidence="3 4">M82</strain>
    </source>
</reference>
<keyword evidence="1" id="KW-0175">Coiled coil</keyword>
<accession>A0ABT3RHR6</accession>
<dbReference type="PROSITE" id="PS51257">
    <property type="entry name" value="PROKAR_LIPOPROTEIN"/>
    <property type="match status" value="1"/>
</dbReference>